<feature type="region of interest" description="Disordered" evidence="11">
    <location>
        <begin position="83"/>
        <end position="114"/>
    </location>
</feature>
<dbReference type="EMBL" id="WHUW01000004">
    <property type="protein sequence ID" value="KAF8447277.1"/>
    <property type="molecule type" value="Genomic_DNA"/>
</dbReference>
<proteinExistence type="inferred from homology"/>
<dbReference type="InterPro" id="IPR020164">
    <property type="entry name" value="Cyt_c_Oxase_assmbl_COX16"/>
</dbReference>
<evidence type="ECO:0000256" key="3">
    <source>
        <dbReference type="ARBA" id="ARBA00008370"/>
    </source>
</evidence>
<dbReference type="Proteomes" id="UP001194468">
    <property type="component" value="Unassembled WGS sequence"/>
</dbReference>
<keyword evidence="10 12" id="KW-0472">Membrane</keyword>
<reference evidence="13" key="2">
    <citation type="journal article" date="2020" name="Nat. Commun.">
        <title>Large-scale genome sequencing of mycorrhizal fungi provides insights into the early evolution of symbiotic traits.</title>
        <authorList>
            <person name="Miyauchi S."/>
            <person name="Kiss E."/>
            <person name="Kuo A."/>
            <person name="Drula E."/>
            <person name="Kohler A."/>
            <person name="Sanchez-Garcia M."/>
            <person name="Morin E."/>
            <person name="Andreopoulos B."/>
            <person name="Barry K.W."/>
            <person name="Bonito G."/>
            <person name="Buee M."/>
            <person name="Carver A."/>
            <person name="Chen C."/>
            <person name="Cichocki N."/>
            <person name="Clum A."/>
            <person name="Culley D."/>
            <person name="Crous P.W."/>
            <person name="Fauchery L."/>
            <person name="Girlanda M."/>
            <person name="Hayes R.D."/>
            <person name="Keri Z."/>
            <person name="LaButti K."/>
            <person name="Lipzen A."/>
            <person name="Lombard V."/>
            <person name="Magnuson J."/>
            <person name="Maillard F."/>
            <person name="Murat C."/>
            <person name="Nolan M."/>
            <person name="Ohm R.A."/>
            <person name="Pangilinan J."/>
            <person name="Pereira M.F."/>
            <person name="Perotto S."/>
            <person name="Peter M."/>
            <person name="Pfister S."/>
            <person name="Riley R."/>
            <person name="Sitrit Y."/>
            <person name="Stielow J.B."/>
            <person name="Szollosi G."/>
            <person name="Zifcakova L."/>
            <person name="Stursova M."/>
            <person name="Spatafora J.W."/>
            <person name="Tedersoo L."/>
            <person name="Vaario L.M."/>
            <person name="Yamada A."/>
            <person name="Yan M."/>
            <person name="Wang P."/>
            <person name="Xu J."/>
            <person name="Bruns T."/>
            <person name="Baldrian P."/>
            <person name="Vilgalys R."/>
            <person name="Dunand C."/>
            <person name="Henrissat B."/>
            <person name="Grigoriev I.V."/>
            <person name="Hibbett D."/>
            <person name="Nagy L.G."/>
            <person name="Martin F.M."/>
        </authorList>
    </citation>
    <scope>NUCLEOTIDE SEQUENCE</scope>
    <source>
        <strain evidence="13">BED1</strain>
    </source>
</reference>
<evidence type="ECO:0000256" key="9">
    <source>
        <dbReference type="ARBA" id="ARBA00023128"/>
    </source>
</evidence>
<gene>
    <name evidence="13" type="ORF">L210DRAFT_3712828</name>
</gene>
<keyword evidence="14" id="KW-1185">Reference proteome</keyword>
<feature type="compositionally biased region" description="Low complexity" evidence="11">
    <location>
        <begin position="91"/>
        <end position="104"/>
    </location>
</feature>
<evidence type="ECO:0000256" key="11">
    <source>
        <dbReference type="SAM" id="MobiDB-lite"/>
    </source>
</evidence>
<feature type="transmembrane region" description="Helical" evidence="12">
    <location>
        <begin position="116"/>
        <end position="139"/>
    </location>
</feature>
<comment type="caution">
    <text evidence="13">The sequence shown here is derived from an EMBL/GenBank/DDBJ whole genome shotgun (WGS) entry which is preliminary data.</text>
</comment>
<keyword evidence="6 12" id="KW-0812">Transmembrane</keyword>
<feature type="non-terminal residue" evidence="13">
    <location>
        <position position="200"/>
    </location>
</feature>
<evidence type="ECO:0000256" key="8">
    <source>
        <dbReference type="ARBA" id="ARBA00022989"/>
    </source>
</evidence>
<evidence type="ECO:0000256" key="5">
    <source>
        <dbReference type="ARBA" id="ARBA00019222"/>
    </source>
</evidence>
<dbReference type="GO" id="GO:0005743">
    <property type="term" value="C:mitochondrial inner membrane"/>
    <property type="evidence" value="ECO:0007669"/>
    <property type="project" value="UniProtKB-SubCell"/>
</dbReference>
<evidence type="ECO:0000256" key="10">
    <source>
        <dbReference type="ARBA" id="ARBA00023136"/>
    </source>
</evidence>
<evidence type="ECO:0000256" key="1">
    <source>
        <dbReference type="ARBA" id="ARBA00002490"/>
    </source>
</evidence>
<comment type="similarity">
    <text evidence="3">Belongs to the COX16 family.</text>
</comment>
<evidence type="ECO:0000313" key="14">
    <source>
        <dbReference type="Proteomes" id="UP001194468"/>
    </source>
</evidence>
<evidence type="ECO:0000256" key="6">
    <source>
        <dbReference type="ARBA" id="ARBA00022692"/>
    </source>
</evidence>
<accession>A0AAD4C3B3</accession>
<reference evidence="13" key="1">
    <citation type="submission" date="2019-10" db="EMBL/GenBank/DDBJ databases">
        <authorList>
            <consortium name="DOE Joint Genome Institute"/>
            <person name="Kuo A."/>
            <person name="Miyauchi S."/>
            <person name="Kiss E."/>
            <person name="Drula E."/>
            <person name="Kohler A."/>
            <person name="Sanchez-Garcia M."/>
            <person name="Andreopoulos B."/>
            <person name="Barry K.W."/>
            <person name="Bonito G."/>
            <person name="Buee M."/>
            <person name="Carver A."/>
            <person name="Chen C."/>
            <person name="Cichocki N."/>
            <person name="Clum A."/>
            <person name="Culley D."/>
            <person name="Crous P.W."/>
            <person name="Fauchery L."/>
            <person name="Girlanda M."/>
            <person name="Hayes R."/>
            <person name="Keri Z."/>
            <person name="LaButti K."/>
            <person name="Lipzen A."/>
            <person name="Lombard V."/>
            <person name="Magnuson J."/>
            <person name="Maillard F."/>
            <person name="Morin E."/>
            <person name="Murat C."/>
            <person name="Nolan M."/>
            <person name="Ohm R."/>
            <person name="Pangilinan J."/>
            <person name="Pereira M."/>
            <person name="Perotto S."/>
            <person name="Peter M."/>
            <person name="Riley R."/>
            <person name="Sitrit Y."/>
            <person name="Stielow B."/>
            <person name="Szollosi G."/>
            <person name="Zifcakova L."/>
            <person name="Stursova M."/>
            <person name="Spatafora J.W."/>
            <person name="Tedersoo L."/>
            <person name="Vaario L.-M."/>
            <person name="Yamada A."/>
            <person name="Yan M."/>
            <person name="Wang P."/>
            <person name="Xu J."/>
            <person name="Bruns T."/>
            <person name="Baldrian P."/>
            <person name="Vilgalys R."/>
            <person name="Henrissat B."/>
            <person name="Grigoriev I.V."/>
            <person name="Hibbett D."/>
            <person name="Nagy L.G."/>
            <person name="Martin F.M."/>
        </authorList>
    </citation>
    <scope>NUCLEOTIDE SEQUENCE</scope>
    <source>
        <strain evidence="13">BED1</strain>
    </source>
</reference>
<evidence type="ECO:0000256" key="7">
    <source>
        <dbReference type="ARBA" id="ARBA00022792"/>
    </source>
</evidence>
<organism evidence="13 14">
    <name type="scientific">Boletus edulis BED1</name>
    <dbReference type="NCBI Taxonomy" id="1328754"/>
    <lineage>
        <taxon>Eukaryota</taxon>
        <taxon>Fungi</taxon>
        <taxon>Dikarya</taxon>
        <taxon>Basidiomycota</taxon>
        <taxon>Agaricomycotina</taxon>
        <taxon>Agaricomycetes</taxon>
        <taxon>Agaricomycetidae</taxon>
        <taxon>Boletales</taxon>
        <taxon>Boletineae</taxon>
        <taxon>Boletaceae</taxon>
        <taxon>Boletoideae</taxon>
        <taxon>Boletus</taxon>
    </lineage>
</organism>
<evidence type="ECO:0000256" key="4">
    <source>
        <dbReference type="ARBA" id="ARBA00015368"/>
    </source>
</evidence>
<protein>
    <recommendedName>
        <fullName evidence="4">Cytochrome c oxidase assembly protein COX16, mitochondrial</fullName>
    </recommendedName>
    <alternativeName>
        <fullName evidence="5">Cytochrome c oxidase assembly protein cox16, mitochondrial</fullName>
    </alternativeName>
</protein>
<comment type="function">
    <text evidence="1">Required for the assembly of the mitochondrial respiratory chain complex IV (CIV), also known as cytochrome c oxidase. May participate in merging the COX1 and COX2 assembly lines.</text>
</comment>
<dbReference type="AlphaFoldDB" id="A0AAD4C3B3"/>
<evidence type="ECO:0000313" key="13">
    <source>
        <dbReference type="EMBL" id="KAF8447277.1"/>
    </source>
</evidence>
<evidence type="ECO:0000256" key="2">
    <source>
        <dbReference type="ARBA" id="ARBA00004434"/>
    </source>
</evidence>
<keyword evidence="8 12" id="KW-1133">Transmembrane helix</keyword>
<dbReference type="Pfam" id="PF14138">
    <property type="entry name" value="COX16"/>
    <property type="match status" value="1"/>
</dbReference>
<keyword evidence="9" id="KW-0496">Mitochondrion</keyword>
<name>A0AAD4C3B3_BOLED</name>
<evidence type="ECO:0000256" key="12">
    <source>
        <dbReference type="SAM" id="Phobius"/>
    </source>
</evidence>
<keyword evidence="7" id="KW-0999">Mitochondrion inner membrane</keyword>
<comment type="subcellular location">
    <subcellularLocation>
        <location evidence="2">Mitochondrion inner membrane</location>
        <topology evidence="2">Single-pass membrane protein</topology>
    </subcellularLocation>
</comment>
<sequence>ADLSVQPAEFLSITDKIETTPYSVWDTVHTHHGCQAFTQIRYDLHDKKIKQASSYREALKINRSKKRFDIREEYYKLNAVGKQDWEPKPSGPASPSAPSTSGSAPPSPTSPGQNTAAIIGGTVCGVPVLALVIALSMCYKKHQSCRRHRITILPNRIPSSRNMDAVLPFRSLVLDLTPSDSLSFHQKIERKRPQYWRCGC</sequence>